<keyword evidence="6" id="KW-1185">Reference proteome</keyword>
<dbReference type="InterPro" id="IPR027785">
    <property type="entry name" value="UvrD-like_helicase_C"/>
</dbReference>
<dbReference type="Gene3D" id="1.10.10.2220">
    <property type="match status" value="1"/>
</dbReference>
<name>A0A5C5XRX0_9PLAN</name>
<dbReference type="Pfam" id="PF13245">
    <property type="entry name" value="AAA_19"/>
    <property type="match status" value="1"/>
</dbReference>
<dbReference type="PANTHER" id="PTHR43788:SF6">
    <property type="entry name" value="DNA HELICASE B"/>
    <property type="match status" value="1"/>
</dbReference>
<evidence type="ECO:0000256" key="1">
    <source>
        <dbReference type="ARBA" id="ARBA00022741"/>
    </source>
</evidence>
<dbReference type="Gene3D" id="3.40.50.300">
    <property type="entry name" value="P-loop containing nucleotide triphosphate hydrolases"/>
    <property type="match status" value="2"/>
</dbReference>
<dbReference type="GO" id="GO:0006310">
    <property type="term" value="P:DNA recombination"/>
    <property type="evidence" value="ECO:0007669"/>
    <property type="project" value="TreeGrafter"/>
</dbReference>
<organism evidence="5 6">
    <name type="scientific">Crateriforma conspicua</name>
    <dbReference type="NCBI Taxonomy" id="2527996"/>
    <lineage>
        <taxon>Bacteria</taxon>
        <taxon>Pseudomonadati</taxon>
        <taxon>Planctomycetota</taxon>
        <taxon>Planctomycetia</taxon>
        <taxon>Planctomycetales</taxon>
        <taxon>Planctomycetaceae</taxon>
        <taxon>Crateriforma</taxon>
    </lineage>
</organism>
<evidence type="ECO:0000259" key="4">
    <source>
        <dbReference type="Pfam" id="PF14490"/>
    </source>
</evidence>
<evidence type="ECO:0000259" key="3">
    <source>
        <dbReference type="Pfam" id="PF13538"/>
    </source>
</evidence>
<dbReference type="Pfam" id="PF13538">
    <property type="entry name" value="UvrD_C_2"/>
    <property type="match status" value="1"/>
</dbReference>
<dbReference type="EC" id="3.6.4.12" evidence="5"/>
<gene>
    <name evidence="5" type="primary">recD2_2</name>
    <name evidence="5" type="ORF">Pan14r_51910</name>
</gene>
<dbReference type="GO" id="GO:0017116">
    <property type="term" value="F:single-stranded DNA helicase activity"/>
    <property type="evidence" value="ECO:0007669"/>
    <property type="project" value="TreeGrafter"/>
</dbReference>
<keyword evidence="5" id="KW-0347">Helicase</keyword>
<dbReference type="CDD" id="cd18809">
    <property type="entry name" value="SF1_C_RecD"/>
    <property type="match status" value="1"/>
</dbReference>
<reference evidence="5 6" key="1">
    <citation type="submission" date="2019-02" db="EMBL/GenBank/DDBJ databases">
        <title>Deep-cultivation of Planctomycetes and their phenomic and genomic characterization uncovers novel biology.</title>
        <authorList>
            <person name="Wiegand S."/>
            <person name="Jogler M."/>
            <person name="Boedeker C."/>
            <person name="Pinto D."/>
            <person name="Vollmers J."/>
            <person name="Rivas-Marin E."/>
            <person name="Kohn T."/>
            <person name="Peeters S.H."/>
            <person name="Heuer A."/>
            <person name="Rast P."/>
            <person name="Oberbeckmann S."/>
            <person name="Bunk B."/>
            <person name="Jeske O."/>
            <person name="Meyerdierks A."/>
            <person name="Storesund J.E."/>
            <person name="Kallscheuer N."/>
            <person name="Luecker S."/>
            <person name="Lage O.M."/>
            <person name="Pohl T."/>
            <person name="Merkel B.J."/>
            <person name="Hornburger P."/>
            <person name="Mueller R.-W."/>
            <person name="Bruemmer F."/>
            <person name="Labrenz M."/>
            <person name="Spormann A.M."/>
            <person name="Op Den Camp H."/>
            <person name="Overmann J."/>
            <person name="Amann R."/>
            <person name="Jetten M.S.M."/>
            <person name="Mascher T."/>
            <person name="Medema M.H."/>
            <person name="Devos D.P."/>
            <person name="Kaster A.-K."/>
            <person name="Ovreas L."/>
            <person name="Rohde M."/>
            <person name="Galperin M.Y."/>
            <person name="Jogler C."/>
        </authorList>
    </citation>
    <scope>NUCLEOTIDE SEQUENCE [LARGE SCALE GENOMIC DNA]</scope>
    <source>
        <strain evidence="5 6">Pan14r</strain>
    </source>
</reference>
<feature type="domain" description="ATP-dependent RecD2 DNA helicase-like helix-hairpin-helix" evidence="4">
    <location>
        <begin position="164"/>
        <end position="246"/>
    </location>
</feature>
<keyword evidence="2" id="KW-0067">ATP-binding</keyword>
<evidence type="ECO:0000313" key="5">
    <source>
        <dbReference type="EMBL" id="TWT65644.1"/>
    </source>
</evidence>
<dbReference type="AlphaFoldDB" id="A0A5C5XRX0"/>
<dbReference type="Proteomes" id="UP000317238">
    <property type="component" value="Unassembled WGS sequence"/>
</dbReference>
<sequence length="863" mass="94733">MPARLQEIEGTFRRQRYRFDDCIIGEIELPANGTPGEWLTIKGDAEDGELIRGGRYRFYGRFAKYRNKRSGVEEKQFHFQTFVPALAHDREGVVAYLAAAGQGFGMGKATAEKAFDKFGGDAVSVIRQSPRELLSLNNRITPEQCDAIADKLNQQKATEDATIELTSLLAGRGLPKVTSRNAIKKWGNQAAEIVKRDPYSLMNFRGCGFKLCDKLYLEMGLPADKLRRQALCAWHSVASQSDGHTWYPAMAVVQAIRQAIGSAKARPKAAVGLAMRLGRLSPDHYGALAGIKTDGASGPIKEDGSHPWLAEGRAAKSEESLASMLAEAIAESSPKPITSFGQEIVSWREAVEAIKCNRCGRLLTAPEVHVWDGKPFGPTCIGYISDGTDVDVLPLGDWFNQQPDIIRSQIVTVPRGKIDLPPFSLWPDPTNIDGIDQHQRDKLTEALVSRVAILGGSPGTGKTYATAMLIRALLKSGRVGPEDIAIGAPTGKAAVRLTEALQAAGVELTARTWHSLLGVGQSEDRGGWSFLHNERNPWTFRVIVGDESSMVDLSLMRSIFAARPRGCHVLLVGDVHQLPPVGAGAPLRDMIASKSIGYGELTEIKRNSGGIVEACAAIRDCQRWEPGDNLSIWESDPEKNEIERAIFLLDRARANGFDPVWDCQVLVAVNDRSELSRKKINRILQQELNTNPEVKGTPFRQGDKIVCLKNGRYPMVDKDAGDEVYVANGELAEVIAVEDKRLLAKLIISRDEVLIPRGNSSGDDDAATGCNWDLAYALSVHKSQGSEWPVVIVMLDDYAGARLVCDRSWLYTAISRAKSKCFLVGRRHVADAMCRNQAIGKRRTLLREQLQRKIAKGVIEELA</sequence>
<dbReference type="GO" id="GO:0009338">
    <property type="term" value="C:exodeoxyribonuclease V complex"/>
    <property type="evidence" value="ECO:0007669"/>
    <property type="project" value="TreeGrafter"/>
</dbReference>
<feature type="domain" description="UvrD-like helicase C-terminal" evidence="3">
    <location>
        <begin position="774"/>
        <end position="824"/>
    </location>
</feature>
<dbReference type="GO" id="GO:0016787">
    <property type="term" value="F:hydrolase activity"/>
    <property type="evidence" value="ECO:0007669"/>
    <property type="project" value="UniProtKB-KW"/>
</dbReference>
<dbReference type="RefSeq" id="WP_197204088.1">
    <property type="nucleotide sequence ID" value="NZ_SJPL01000002.1"/>
</dbReference>
<comment type="caution">
    <text evidence="5">The sequence shown here is derived from an EMBL/GenBank/DDBJ whole genome shotgun (WGS) entry which is preliminary data.</text>
</comment>
<dbReference type="InterPro" id="IPR029493">
    <property type="entry name" value="RecD2-like_HHH"/>
</dbReference>
<dbReference type="Gene3D" id="2.30.30.940">
    <property type="match status" value="1"/>
</dbReference>
<proteinExistence type="predicted"/>
<accession>A0A5C5XRX0</accession>
<dbReference type="PANTHER" id="PTHR43788">
    <property type="entry name" value="DNA2/NAM7 HELICASE FAMILY MEMBER"/>
    <property type="match status" value="1"/>
</dbReference>
<dbReference type="GO" id="GO:0005524">
    <property type="term" value="F:ATP binding"/>
    <property type="evidence" value="ECO:0007669"/>
    <property type="project" value="UniProtKB-KW"/>
</dbReference>
<dbReference type="InterPro" id="IPR027417">
    <property type="entry name" value="P-loop_NTPase"/>
</dbReference>
<dbReference type="InterPro" id="IPR050534">
    <property type="entry name" value="Coronavir_polyprotein_1ab"/>
</dbReference>
<keyword evidence="5" id="KW-0378">Hydrolase</keyword>
<protein>
    <submittedName>
        <fullName evidence="5">ATP-dependent RecD-like DNA helicase</fullName>
        <ecNumber evidence="5">3.6.4.12</ecNumber>
    </submittedName>
</protein>
<dbReference type="SUPFAM" id="SSF52540">
    <property type="entry name" value="P-loop containing nucleoside triphosphate hydrolases"/>
    <property type="match status" value="1"/>
</dbReference>
<evidence type="ECO:0000256" key="2">
    <source>
        <dbReference type="ARBA" id="ARBA00022840"/>
    </source>
</evidence>
<dbReference type="CDD" id="cd17933">
    <property type="entry name" value="DEXSc_RecD-like"/>
    <property type="match status" value="1"/>
</dbReference>
<dbReference type="Pfam" id="PF14490">
    <property type="entry name" value="HHH_RecD2"/>
    <property type="match status" value="1"/>
</dbReference>
<evidence type="ECO:0000313" key="6">
    <source>
        <dbReference type="Proteomes" id="UP000317238"/>
    </source>
</evidence>
<dbReference type="EMBL" id="SJPL01000002">
    <property type="protein sequence ID" value="TWT65644.1"/>
    <property type="molecule type" value="Genomic_DNA"/>
</dbReference>
<keyword evidence="1" id="KW-0547">Nucleotide-binding</keyword>